<dbReference type="EMBL" id="FRCS01000022">
    <property type="protein sequence ID" value="SHN47312.1"/>
    <property type="molecule type" value="Genomic_DNA"/>
</dbReference>
<evidence type="ECO:0000259" key="2">
    <source>
        <dbReference type="Pfam" id="PF01494"/>
    </source>
</evidence>
<evidence type="ECO:0000256" key="1">
    <source>
        <dbReference type="ARBA" id="ARBA00023002"/>
    </source>
</evidence>
<dbReference type="PRINTS" id="PR00420">
    <property type="entry name" value="RNGMNOXGNASE"/>
</dbReference>
<gene>
    <name evidence="3" type="ORF">SAMN05443668_12250</name>
</gene>
<dbReference type="Gene3D" id="3.50.50.60">
    <property type="entry name" value="FAD/NAD(P)-binding domain"/>
    <property type="match status" value="2"/>
</dbReference>
<keyword evidence="4" id="KW-1185">Reference proteome</keyword>
<dbReference type="OrthoDB" id="4324356at2"/>
<dbReference type="InterPro" id="IPR036188">
    <property type="entry name" value="FAD/NAD-bd_sf"/>
</dbReference>
<protein>
    <submittedName>
        <fullName evidence="3">2-polyprenyl-6-methoxyphenol hydroxylase</fullName>
    </submittedName>
</protein>
<accession>A0A1M7RMI8</accession>
<dbReference type="RefSeq" id="WP_073265043.1">
    <property type="nucleotide sequence ID" value="NZ_FRCS01000022.1"/>
</dbReference>
<evidence type="ECO:0000313" key="3">
    <source>
        <dbReference type="EMBL" id="SHN47312.1"/>
    </source>
</evidence>
<dbReference type="GO" id="GO:0071949">
    <property type="term" value="F:FAD binding"/>
    <property type="evidence" value="ECO:0007669"/>
    <property type="project" value="InterPro"/>
</dbReference>
<dbReference type="STRING" id="134849.SAMN05443668_12250"/>
<dbReference type="Pfam" id="PF01494">
    <property type="entry name" value="FAD_binding_3"/>
    <property type="match status" value="1"/>
</dbReference>
<dbReference type="Proteomes" id="UP000184440">
    <property type="component" value="Unassembled WGS sequence"/>
</dbReference>
<dbReference type="PANTHER" id="PTHR43476:SF5">
    <property type="entry name" value="FAD-DEPENDENT MONOOXYGENASE"/>
    <property type="match status" value="1"/>
</dbReference>
<evidence type="ECO:0000313" key="4">
    <source>
        <dbReference type="Proteomes" id="UP000184440"/>
    </source>
</evidence>
<reference evidence="3 4" key="1">
    <citation type="submission" date="2016-11" db="EMBL/GenBank/DDBJ databases">
        <authorList>
            <person name="Jaros S."/>
            <person name="Januszkiewicz K."/>
            <person name="Wedrychowicz H."/>
        </authorList>
    </citation>
    <scope>NUCLEOTIDE SEQUENCE [LARGE SCALE GENOMIC DNA]</scope>
    <source>
        <strain evidence="3 4">DSM 46144</strain>
    </source>
</reference>
<dbReference type="GO" id="GO:0016491">
    <property type="term" value="F:oxidoreductase activity"/>
    <property type="evidence" value="ECO:0007669"/>
    <property type="project" value="UniProtKB-KW"/>
</dbReference>
<name>A0A1M7RMI8_9ACTN</name>
<dbReference type="InterPro" id="IPR002938">
    <property type="entry name" value="FAD-bd"/>
</dbReference>
<sequence length="374" mass="39914">MGTTDCIVVGAGPTGLMTALLLGRSGHSVLVLERQPTPLPPPGGVVLQPATLGLFDQFGTLPMLEAVGSRIAGVDEITGGGVTYAPDYADLPDVAVPYALTVPLRVLRDVLGGMVAAQDGVRVEFGAEVTAIDQDAAGCVVHSGTARRTRYVIGADGKYSTVRTVAGFVADVRPLPRRQLILRAPRPDGWPDRIRSHRGDRPFVVIPSTPETIHVFGDVVAAEPAAALEELCRAVAPTAPELSRLLRSSADPVALIRHHLVTVERWVRDRVALLGDSAHSVHPYGGQGINLGLQDAVLLCRALDRCLDPERPDPAAPAEYEALRRPFVETFQRYQETLLSTEPGDSPLYRTAFAELALGQPELRPLLRAATAPG</sequence>
<keyword evidence="1" id="KW-0560">Oxidoreductase</keyword>
<dbReference type="InterPro" id="IPR050631">
    <property type="entry name" value="PheA/TfdB_FAD_monoxygenase"/>
</dbReference>
<proteinExistence type="predicted"/>
<organism evidence="3 4">
    <name type="scientific">Cryptosporangium aurantiacum</name>
    <dbReference type="NCBI Taxonomy" id="134849"/>
    <lineage>
        <taxon>Bacteria</taxon>
        <taxon>Bacillati</taxon>
        <taxon>Actinomycetota</taxon>
        <taxon>Actinomycetes</taxon>
        <taxon>Cryptosporangiales</taxon>
        <taxon>Cryptosporangiaceae</taxon>
        <taxon>Cryptosporangium</taxon>
    </lineage>
</organism>
<dbReference type="PANTHER" id="PTHR43476">
    <property type="entry name" value="3-(3-HYDROXY-PHENYL)PROPIONATE/3-HYDROXYCINNAMIC ACID HYDROXYLASE"/>
    <property type="match status" value="1"/>
</dbReference>
<dbReference type="AlphaFoldDB" id="A0A1M7RMI8"/>
<dbReference type="SUPFAM" id="SSF51905">
    <property type="entry name" value="FAD/NAD(P)-binding domain"/>
    <property type="match status" value="1"/>
</dbReference>
<feature type="domain" description="FAD-binding" evidence="2">
    <location>
        <begin position="4"/>
        <end position="330"/>
    </location>
</feature>